<keyword evidence="2" id="KW-1185">Reference proteome</keyword>
<dbReference type="Proteomes" id="UP001151760">
    <property type="component" value="Unassembled WGS sequence"/>
</dbReference>
<proteinExistence type="predicted"/>
<sequence>MSDGHKKNDKFWVSGVLTECNSKKFQKQSKEMLTSTWHSESQLPKVLRRVQTGPRLRKVAEKMWIVETGSNTLATVHEVINISLNIWDLGARWHLAITCGLCDVPSIRSSFGRAFHPEAPFIQTCPSSSLHPDARFILMPPLSGCAFHLMCPLSGCVFRSPFHPDVPFIRPSSGRDFHPAFIRTCLSSGRALLLDMPFIRPSSGRAFHPPFIRTCLSSNLHLDVPFIRALHPTTNLKRPSKRLISWCSVRRIRFMRPHTS</sequence>
<protein>
    <submittedName>
        <fullName evidence="1">Uncharacterized protein</fullName>
    </submittedName>
</protein>
<dbReference type="EMBL" id="BQNB010013814">
    <property type="protein sequence ID" value="GJT20569.1"/>
    <property type="molecule type" value="Genomic_DNA"/>
</dbReference>
<gene>
    <name evidence="1" type="ORF">Tco_0890506</name>
</gene>
<name>A0ABQ5C236_9ASTR</name>
<organism evidence="1 2">
    <name type="scientific">Tanacetum coccineum</name>
    <dbReference type="NCBI Taxonomy" id="301880"/>
    <lineage>
        <taxon>Eukaryota</taxon>
        <taxon>Viridiplantae</taxon>
        <taxon>Streptophyta</taxon>
        <taxon>Embryophyta</taxon>
        <taxon>Tracheophyta</taxon>
        <taxon>Spermatophyta</taxon>
        <taxon>Magnoliopsida</taxon>
        <taxon>eudicotyledons</taxon>
        <taxon>Gunneridae</taxon>
        <taxon>Pentapetalae</taxon>
        <taxon>asterids</taxon>
        <taxon>campanulids</taxon>
        <taxon>Asterales</taxon>
        <taxon>Asteraceae</taxon>
        <taxon>Asteroideae</taxon>
        <taxon>Anthemideae</taxon>
        <taxon>Anthemidinae</taxon>
        <taxon>Tanacetum</taxon>
    </lineage>
</organism>
<evidence type="ECO:0000313" key="1">
    <source>
        <dbReference type="EMBL" id="GJT20569.1"/>
    </source>
</evidence>
<reference evidence="1" key="1">
    <citation type="journal article" date="2022" name="Int. J. Mol. Sci.">
        <title>Draft Genome of Tanacetum Coccineum: Genomic Comparison of Closely Related Tanacetum-Family Plants.</title>
        <authorList>
            <person name="Yamashiro T."/>
            <person name="Shiraishi A."/>
            <person name="Nakayama K."/>
            <person name="Satake H."/>
        </authorList>
    </citation>
    <scope>NUCLEOTIDE SEQUENCE</scope>
</reference>
<accession>A0ABQ5C236</accession>
<reference evidence="1" key="2">
    <citation type="submission" date="2022-01" db="EMBL/GenBank/DDBJ databases">
        <authorList>
            <person name="Yamashiro T."/>
            <person name="Shiraishi A."/>
            <person name="Satake H."/>
            <person name="Nakayama K."/>
        </authorList>
    </citation>
    <scope>NUCLEOTIDE SEQUENCE</scope>
</reference>
<evidence type="ECO:0000313" key="2">
    <source>
        <dbReference type="Proteomes" id="UP001151760"/>
    </source>
</evidence>
<comment type="caution">
    <text evidence="1">The sequence shown here is derived from an EMBL/GenBank/DDBJ whole genome shotgun (WGS) entry which is preliminary data.</text>
</comment>